<evidence type="ECO:0000313" key="2">
    <source>
        <dbReference type="EMBL" id="MBF8807940.1"/>
    </source>
</evidence>
<evidence type="ECO:0000256" key="1">
    <source>
        <dbReference type="SAM" id="MobiDB-lite"/>
    </source>
</evidence>
<proteinExistence type="predicted"/>
<accession>A0A931AW51</accession>
<organism evidence="2 3">
    <name type="scientific">Enterococcus lacertideformus</name>
    <dbReference type="NCBI Taxonomy" id="2771493"/>
    <lineage>
        <taxon>Bacteria</taxon>
        <taxon>Bacillati</taxon>
        <taxon>Bacillota</taxon>
        <taxon>Bacilli</taxon>
        <taxon>Lactobacillales</taxon>
        <taxon>Enterococcaceae</taxon>
        <taxon>Enterococcus</taxon>
    </lineage>
</organism>
<dbReference type="Proteomes" id="UP000637757">
    <property type="component" value="Unassembled WGS sequence"/>
</dbReference>
<protein>
    <submittedName>
        <fullName evidence="2">Uncharacterized protein</fullName>
    </submittedName>
</protein>
<evidence type="ECO:0000313" key="3">
    <source>
        <dbReference type="Proteomes" id="UP000637757"/>
    </source>
</evidence>
<sequence>MLQKEFEQKLNPDQQDIRQIAYKEFLAAKKNYEKIKKTKGPEVSPNDILFARKNKEEKLAKYESVVQKRQTSKEIAEGELMKELVRWAVFLQKELNSNELADYLIDRRLTPKLSVTPVNDLNHEQKNTQDVPEASKRAERKKIEQRSNVMLPHIFNK</sequence>
<feature type="region of interest" description="Disordered" evidence="1">
    <location>
        <begin position="120"/>
        <end position="142"/>
    </location>
</feature>
<dbReference type="AlphaFoldDB" id="A0A931AW51"/>
<keyword evidence="3" id="KW-1185">Reference proteome</keyword>
<gene>
    <name evidence="2" type="ORF">IC227_05805</name>
</gene>
<feature type="compositionally biased region" description="Basic and acidic residues" evidence="1">
    <location>
        <begin position="121"/>
        <end position="142"/>
    </location>
</feature>
<reference evidence="2" key="1">
    <citation type="submission" date="2020-09" db="EMBL/GenBank/DDBJ databases">
        <title>Genomic insights into the novelty and pathogenicity of a unique biofilm-forming Enterococcus sp. bacteria (Enterococcus lacertideformus) identified in reptiles.</title>
        <authorList>
            <person name="Agius J.E."/>
            <person name="Phalen D.N."/>
            <person name="Rose K."/>
            <person name="Eden J.-S."/>
        </authorList>
    </citation>
    <scope>NUCLEOTIDE SEQUENCE</scope>
    <source>
        <strain evidence="2">PHRS 0518</strain>
    </source>
</reference>
<name>A0A931AW51_9ENTE</name>
<dbReference type="EMBL" id="JADAKE010000015">
    <property type="protein sequence ID" value="MBF8807940.1"/>
    <property type="molecule type" value="Genomic_DNA"/>
</dbReference>
<comment type="caution">
    <text evidence="2">The sequence shown here is derived from an EMBL/GenBank/DDBJ whole genome shotgun (WGS) entry which is preliminary data.</text>
</comment>